<dbReference type="GO" id="GO:0019213">
    <property type="term" value="F:deacetylase activity"/>
    <property type="evidence" value="ECO:0007669"/>
    <property type="project" value="InterPro"/>
</dbReference>
<gene>
    <name evidence="1" type="primary">bshB1</name>
    <name evidence="1" type="ORF">K4G66_28730</name>
</gene>
<name>A0AA49GK52_9BACT</name>
<organism evidence="1">
    <name type="scientific">Roseihalotalea indica</name>
    <dbReference type="NCBI Taxonomy" id="2867963"/>
    <lineage>
        <taxon>Bacteria</taxon>
        <taxon>Pseudomonadati</taxon>
        <taxon>Bacteroidota</taxon>
        <taxon>Cytophagia</taxon>
        <taxon>Cytophagales</taxon>
        <taxon>Catalimonadaceae</taxon>
        <taxon>Roseihalotalea</taxon>
    </lineage>
</organism>
<dbReference type="EMBL" id="CP120682">
    <property type="protein sequence ID" value="WKN36350.1"/>
    <property type="molecule type" value="Genomic_DNA"/>
</dbReference>
<dbReference type="InterPro" id="IPR024078">
    <property type="entry name" value="LmbE-like_dom_sf"/>
</dbReference>
<dbReference type="GO" id="GO:0016811">
    <property type="term" value="F:hydrolase activity, acting on carbon-nitrogen (but not peptide) bonds, in linear amides"/>
    <property type="evidence" value="ECO:0007669"/>
    <property type="project" value="TreeGrafter"/>
</dbReference>
<sequence>MNKVDILVISAHPDDAELSCGATVAKQVAQGKTVGLVDLTRGELGTRGTIDIRAQEAEAGRKIMGAAFRENLGLADGFFANDQAHQLEIIKAIRHYQPEIVLTNTIHDRHPDHGRAATLVRDACFYSGLRKISTLRDQQEQEAWRPKQVLHFIQSQYVQPDIVIDVSEHWETKMEAIRAFRSQFLAEEGNEPQTYLTTPLFLNFIEARGKELGHSIGVAYGEGYTVNRQIGVKDLWDLL</sequence>
<dbReference type="AlphaFoldDB" id="A0AA49GK52"/>
<dbReference type="SUPFAM" id="SSF102588">
    <property type="entry name" value="LmbE-like"/>
    <property type="match status" value="1"/>
</dbReference>
<dbReference type="InterPro" id="IPR023842">
    <property type="entry name" value="Bacillithiol_biosynth_BshB1"/>
</dbReference>
<dbReference type="PANTHER" id="PTHR12993">
    <property type="entry name" value="N-ACETYLGLUCOSAMINYL-PHOSPHATIDYLINOSITOL DE-N-ACETYLASE-RELATED"/>
    <property type="match status" value="1"/>
</dbReference>
<reference evidence="1" key="2">
    <citation type="journal article" date="2024" name="Antonie Van Leeuwenhoek">
        <title>Roseihalotalea indica gen. nov., sp. nov., a halophilic Bacteroidetes from mesopelagic Southwest Indian Ocean with higher carbohydrate metabolic potential.</title>
        <authorList>
            <person name="Chen B."/>
            <person name="Zhang M."/>
            <person name="Lin D."/>
            <person name="Ye J."/>
            <person name="Tang K."/>
        </authorList>
    </citation>
    <scope>NUCLEOTIDE SEQUENCE</scope>
    <source>
        <strain evidence="1">TK19036</strain>
    </source>
</reference>
<accession>A0AA49GK52</accession>
<dbReference type="Pfam" id="PF02585">
    <property type="entry name" value="PIG-L"/>
    <property type="match status" value="1"/>
</dbReference>
<reference evidence="1" key="1">
    <citation type="journal article" date="2023" name="Comput. Struct. Biotechnol. J.">
        <title>Discovery of a novel marine Bacteroidetes with a rich repertoire of carbohydrate-active enzymes.</title>
        <authorList>
            <person name="Chen B."/>
            <person name="Liu G."/>
            <person name="Chen Q."/>
            <person name="Wang H."/>
            <person name="Liu L."/>
            <person name="Tang K."/>
        </authorList>
    </citation>
    <scope>NUCLEOTIDE SEQUENCE</scope>
    <source>
        <strain evidence="1">TK19036</strain>
    </source>
</reference>
<evidence type="ECO:0000313" key="1">
    <source>
        <dbReference type="EMBL" id="WKN36350.1"/>
    </source>
</evidence>
<dbReference type="GO" id="GO:0071793">
    <property type="term" value="P:bacillithiol biosynthetic process"/>
    <property type="evidence" value="ECO:0007669"/>
    <property type="project" value="InterPro"/>
</dbReference>
<dbReference type="NCBIfam" id="TIGR04001">
    <property type="entry name" value="thiol_BshB1"/>
    <property type="match status" value="1"/>
</dbReference>
<protein>
    <submittedName>
        <fullName evidence="1">Bacillithiol biosynthesis deacetylase BshB1</fullName>
    </submittedName>
</protein>
<dbReference type="InterPro" id="IPR003737">
    <property type="entry name" value="GlcNAc_PI_deacetylase-related"/>
</dbReference>
<dbReference type="PANTHER" id="PTHR12993:SF30">
    <property type="entry name" value="N-ACETYL-ALPHA-D-GLUCOSAMINYL L-MALATE DEACETYLASE 1"/>
    <property type="match status" value="1"/>
</dbReference>
<dbReference type="Gene3D" id="3.40.50.10320">
    <property type="entry name" value="LmbE-like"/>
    <property type="match status" value="1"/>
</dbReference>
<proteinExistence type="predicted"/>